<dbReference type="RefSeq" id="WP_127703652.1">
    <property type="nucleotide sequence ID" value="NZ_SACK01000002.1"/>
</dbReference>
<proteinExistence type="predicted"/>
<gene>
    <name evidence="1" type="ORF">EOD41_04735</name>
</gene>
<reference evidence="1 2" key="1">
    <citation type="submission" date="2019-01" db="EMBL/GenBank/DDBJ databases">
        <authorList>
            <person name="Chen W.-M."/>
        </authorList>
    </citation>
    <scope>NUCLEOTIDE SEQUENCE [LARGE SCALE GENOMIC DNA]</scope>
    <source>
        <strain evidence="1 2">YBJ-36</strain>
    </source>
</reference>
<evidence type="ECO:0008006" key="3">
    <source>
        <dbReference type="Google" id="ProtNLM"/>
    </source>
</evidence>
<dbReference type="OrthoDB" id="9799748at2"/>
<dbReference type="EMBL" id="SACK01000002">
    <property type="protein sequence ID" value="RVU01277.1"/>
    <property type="molecule type" value="Genomic_DNA"/>
</dbReference>
<dbReference type="Pfam" id="PF13730">
    <property type="entry name" value="HTH_36"/>
    <property type="match status" value="1"/>
</dbReference>
<dbReference type="Gene3D" id="1.10.10.10">
    <property type="entry name" value="Winged helix-like DNA-binding domain superfamily/Winged helix DNA-binding domain"/>
    <property type="match status" value="2"/>
</dbReference>
<evidence type="ECO:0000313" key="2">
    <source>
        <dbReference type="Proteomes" id="UP000282759"/>
    </source>
</evidence>
<dbReference type="InterPro" id="IPR036388">
    <property type="entry name" value="WH-like_DNA-bd_sf"/>
</dbReference>
<comment type="caution">
    <text evidence="1">The sequence shown here is derived from an EMBL/GenBank/DDBJ whole genome shotgun (WGS) entry which is preliminary data.</text>
</comment>
<name>A0A3S2Y3R2_9SPHI</name>
<evidence type="ECO:0000313" key="1">
    <source>
        <dbReference type="EMBL" id="RVU01277.1"/>
    </source>
</evidence>
<dbReference type="AlphaFoldDB" id="A0A3S2Y3R2"/>
<keyword evidence="2" id="KW-1185">Reference proteome</keyword>
<protein>
    <recommendedName>
        <fullName evidence="3">Helix-turn-helix domain-containing protein</fullName>
    </recommendedName>
</protein>
<organism evidence="1 2">
    <name type="scientific">Mucilaginibacter limnophilus</name>
    <dbReference type="NCBI Taxonomy" id="1932778"/>
    <lineage>
        <taxon>Bacteria</taxon>
        <taxon>Pseudomonadati</taxon>
        <taxon>Bacteroidota</taxon>
        <taxon>Sphingobacteriia</taxon>
        <taxon>Sphingobacteriales</taxon>
        <taxon>Sphingobacteriaceae</taxon>
        <taxon>Mucilaginibacter</taxon>
    </lineage>
</organism>
<dbReference type="SUPFAM" id="SSF46785">
    <property type="entry name" value="Winged helix' DNA-binding domain"/>
    <property type="match status" value="1"/>
</dbReference>
<sequence length="205" mass="24249">MSSPTWQFVAMPLFLNLKDRKLSYKDVLTYVAIRSFYCDDEPYCWPSYDKIMERSGLKRSFLSKSIVRLEKAGVLSVEHSNRKGSCNRYHFDRLTYYHRIPYEIFQASDLSCVEKAMLLCLRQFFMNVIFIWTGNVNEAATHLGLTYDTIYPILKNLKEKGYIESAITRNRPHTKWLRLSDKIDWTYDYTKPLKRSVKAPLTIKL</sequence>
<accession>A0A3S2Y3R2</accession>
<dbReference type="InterPro" id="IPR036390">
    <property type="entry name" value="WH_DNA-bd_sf"/>
</dbReference>
<dbReference type="Proteomes" id="UP000282759">
    <property type="component" value="Unassembled WGS sequence"/>
</dbReference>